<gene>
    <name evidence="4" type="primary">yehU_3</name>
    <name evidence="4" type="ORF">GALL_425830</name>
</gene>
<dbReference type="EMBL" id="MLJW01002070">
    <property type="protein sequence ID" value="OIQ75746.1"/>
    <property type="molecule type" value="Genomic_DNA"/>
</dbReference>
<dbReference type="AlphaFoldDB" id="A0A1J5PXH0"/>
<feature type="transmembrane region" description="Helical" evidence="1">
    <location>
        <begin position="530"/>
        <end position="552"/>
    </location>
</feature>
<dbReference type="InterPro" id="IPR010559">
    <property type="entry name" value="Sig_transdc_His_kin_internal"/>
</dbReference>
<dbReference type="Pfam" id="PF06580">
    <property type="entry name" value="His_kinase"/>
    <property type="match status" value="1"/>
</dbReference>
<dbReference type="EC" id="2.7.13.3" evidence="4"/>
<protein>
    <submittedName>
        <fullName evidence="4">Sensor histidine kinase YehU</fullName>
        <ecNumber evidence="4">2.7.13.3</ecNumber>
    </submittedName>
</protein>
<dbReference type="Gene3D" id="2.130.10.10">
    <property type="entry name" value="YVTN repeat-like/Quinoprotein amine dehydrogenase"/>
    <property type="match status" value="1"/>
</dbReference>
<proteinExistence type="predicted"/>
<dbReference type="PANTHER" id="PTHR34220:SF7">
    <property type="entry name" value="SENSOR HISTIDINE KINASE YPDA"/>
    <property type="match status" value="1"/>
</dbReference>
<feature type="domain" description="Signal transduction histidine kinase internal region" evidence="2">
    <location>
        <begin position="580"/>
        <end position="658"/>
    </location>
</feature>
<dbReference type="InterPro" id="IPR013783">
    <property type="entry name" value="Ig-like_fold"/>
</dbReference>
<evidence type="ECO:0000259" key="2">
    <source>
        <dbReference type="Pfam" id="PF06580"/>
    </source>
</evidence>
<dbReference type="GO" id="GO:0000155">
    <property type="term" value="F:phosphorelay sensor kinase activity"/>
    <property type="evidence" value="ECO:0007669"/>
    <property type="project" value="InterPro"/>
</dbReference>
<dbReference type="Gene3D" id="3.30.565.10">
    <property type="entry name" value="Histidine kinase-like ATPase, C-terminal domain"/>
    <property type="match status" value="1"/>
</dbReference>
<dbReference type="InterPro" id="IPR036890">
    <property type="entry name" value="HATPase_C_sf"/>
</dbReference>
<organism evidence="4">
    <name type="scientific">mine drainage metagenome</name>
    <dbReference type="NCBI Taxonomy" id="410659"/>
    <lineage>
        <taxon>unclassified sequences</taxon>
        <taxon>metagenomes</taxon>
        <taxon>ecological metagenomes</taxon>
    </lineage>
</organism>
<feature type="domain" description="Two component regulator three Y" evidence="3">
    <location>
        <begin position="463"/>
        <end position="526"/>
    </location>
</feature>
<keyword evidence="1" id="KW-0472">Membrane</keyword>
<dbReference type="InterPro" id="IPR011123">
    <property type="entry name" value="Y_Y_Y"/>
</dbReference>
<evidence type="ECO:0000259" key="3">
    <source>
        <dbReference type="Pfam" id="PF07495"/>
    </source>
</evidence>
<dbReference type="SUPFAM" id="SSF55874">
    <property type="entry name" value="ATPase domain of HSP90 chaperone/DNA topoisomerase II/histidine kinase"/>
    <property type="match status" value="1"/>
</dbReference>
<dbReference type="GO" id="GO:0016020">
    <property type="term" value="C:membrane"/>
    <property type="evidence" value="ECO:0007669"/>
    <property type="project" value="InterPro"/>
</dbReference>
<reference evidence="4" key="1">
    <citation type="submission" date="2016-10" db="EMBL/GenBank/DDBJ databases">
        <title>Sequence of Gallionella enrichment culture.</title>
        <authorList>
            <person name="Poehlein A."/>
            <person name="Muehling M."/>
            <person name="Daniel R."/>
        </authorList>
    </citation>
    <scope>NUCLEOTIDE SEQUENCE</scope>
</reference>
<dbReference type="InterPro" id="IPR015943">
    <property type="entry name" value="WD40/YVTN_repeat-like_dom_sf"/>
</dbReference>
<dbReference type="InterPro" id="IPR050640">
    <property type="entry name" value="Bact_2-comp_sensor_kinase"/>
</dbReference>
<keyword evidence="1" id="KW-0812">Transmembrane</keyword>
<accession>A0A1J5PXH0</accession>
<dbReference type="Gene3D" id="2.60.40.10">
    <property type="entry name" value="Immunoglobulins"/>
    <property type="match status" value="1"/>
</dbReference>
<keyword evidence="4" id="KW-0808">Transferase</keyword>
<name>A0A1J5PXH0_9ZZZZ</name>
<evidence type="ECO:0000313" key="4">
    <source>
        <dbReference type="EMBL" id="OIQ75746.1"/>
    </source>
</evidence>
<dbReference type="PANTHER" id="PTHR34220">
    <property type="entry name" value="SENSOR HISTIDINE KINASE YPDA"/>
    <property type="match status" value="1"/>
</dbReference>
<evidence type="ECO:0000256" key="1">
    <source>
        <dbReference type="SAM" id="Phobius"/>
    </source>
</evidence>
<keyword evidence="1" id="KW-1133">Transmembrane helix</keyword>
<comment type="caution">
    <text evidence="4">The sequence shown here is derived from an EMBL/GenBank/DDBJ whole genome shotgun (WGS) entry which is preliminary data.</text>
</comment>
<dbReference type="Pfam" id="PF07495">
    <property type="entry name" value="Y_Y_Y"/>
    <property type="match status" value="1"/>
</dbReference>
<sequence length="792" mass="91545">MLFINKTKELFTNADPALQPIVTSDTIYSKDFKSLIFKFVIRNNTIILTKVAYEKSFVNNIISDNKTVWINTKKESYTADNKQRIENFNLTHILTDREGNIWYSSLEKGLWIQPKIKLWQESTLNNLNKTDFVRCSQKQNNIILYGTQNGNIIAKNIGKEKIIDEFKLPTTAGPVENIFILSDDEFLIAPSIGIYLVNTKWHKIFELSNQGTIKGIAQAGNEIFMAYSRSLSIVNRPPEVASGKERYENFYIKPFERNFNNKNSLQDRRCYNVCYDSATKKIFAALKDGLYEYCNNMFKPVKYNGKIIASLSLLHAKDKLFVGTLNKGIFIVGKDGIKNLSTNNGLISNNILGLKLIEDQLFIIETNNLQVLDINTDKITNTIILPKRKSGLLYDVWKENDLLYIASNKTLYTSSIKELNKSTIPNCYLQYVTVNDSEVLDKKFAVLPYYKNDIQFKVASPSFTYPDATYFRYRLTDGNDTLWHQTNLTQTKISFSALQPGNYRFEVYAINFQNNYSRPVIYSFQILKPWWLQTWFLFIIFITLSILVFILISIRLKIINKKNQETIEKLSLANDLRQSRLSTIKAQMNPHFIFNCLNAIQSFVYNDDRKNATKYLGKFSNLVRNILDNSTKNEISLSKAIELLYLYLDLEKVRFENTLNIHVEIDHNLDTDYIFIPPMLIQPYVENAIVHGLFHKKENRELIIKIKKSLLDDYVEISIDDNGIGRNLSKQINKQRKDHIGFANSANEKRVELLNQVLPKKIQIKIIDKKDEHGNDAGTLVILSIPILKTIA</sequence>
<keyword evidence="4" id="KW-0418">Kinase</keyword>